<dbReference type="InterPro" id="IPR002645">
    <property type="entry name" value="STAS_dom"/>
</dbReference>
<evidence type="ECO:0000256" key="2">
    <source>
        <dbReference type="ARBA" id="ARBA00022692"/>
    </source>
</evidence>
<dbReference type="PROSITE" id="PS50801">
    <property type="entry name" value="STAS"/>
    <property type="match status" value="1"/>
</dbReference>
<feature type="transmembrane region" description="Helical" evidence="5">
    <location>
        <begin position="352"/>
        <end position="370"/>
    </location>
</feature>
<reference evidence="7" key="1">
    <citation type="submission" date="2020-12" db="EMBL/GenBank/DDBJ databases">
        <title>The genome sequence of Inhella sp. 1Y17.</title>
        <authorList>
            <person name="Liu Y."/>
        </authorList>
    </citation>
    <scope>NUCLEOTIDE SEQUENCE</scope>
    <source>
        <strain evidence="7">1Y17</strain>
    </source>
</reference>
<dbReference type="RefSeq" id="WP_198110492.1">
    <property type="nucleotide sequence ID" value="NZ_JAEDAK010000004.1"/>
</dbReference>
<evidence type="ECO:0000256" key="5">
    <source>
        <dbReference type="SAM" id="Phobius"/>
    </source>
</evidence>
<dbReference type="PANTHER" id="PTHR11814">
    <property type="entry name" value="SULFATE TRANSPORTER"/>
    <property type="match status" value="1"/>
</dbReference>
<comment type="caution">
    <text evidence="7">The sequence shown here is derived from an EMBL/GenBank/DDBJ whole genome shotgun (WGS) entry which is preliminary data.</text>
</comment>
<feature type="transmembrane region" description="Helical" evidence="5">
    <location>
        <begin position="157"/>
        <end position="175"/>
    </location>
</feature>
<dbReference type="Proteomes" id="UP000613266">
    <property type="component" value="Unassembled WGS sequence"/>
</dbReference>
<gene>
    <name evidence="7" type="ORF">I7X39_08205</name>
</gene>
<feature type="domain" description="STAS" evidence="6">
    <location>
        <begin position="436"/>
        <end position="552"/>
    </location>
</feature>
<proteinExistence type="predicted"/>
<keyword evidence="2 5" id="KW-0812">Transmembrane</keyword>
<evidence type="ECO:0000256" key="3">
    <source>
        <dbReference type="ARBA" id="ARBA00022989"/>
    </source>
</evidence>
<evidence type="ECO:0000256" key="1">
    <source>
        <dbReference type="ARBA" id="ARBA00004141"/>
    </source>
</evidence>
<dbReference type="AlphaFoldDB" id="A0A931J656"/>
<dbReference type="EMBL" id="JAEDAK010000004">
    <property type="protein sequence ID" value="MBH9576885.1"/>
    <property type="molecule type" value="Genomic_DNA"/>
</dbReference>
<dbReference type="InterPro" id="IPR011547">
    <property type="entry name" value="SLC26A/SulP_dom"/>
</dbReference>
<evidence type="ECO:0000256" key="4">
    <source>
        <dbReference type="ARBA" id="ARBA00023136"/>
    </source>
</evidence>
<evidence type="ECO:0000259" key="6">
    <source>
        <dbReference type="PROSITE" id="PS50801"/>
    </source>
</evidence>
<dbReference type="InterPro" id="IPR001902">
    <property type="entry name" value="SLC26A/SulP_fam"/>
</dbReference>
<keyword evidence="4 5" id="KW-0472">Membrane</keyword>
<name>A0A931J656_9BURK</name>
<protein>
    <submittedName>
        <fullName evidence="7">STAS domain-containing protein</fullName>
    </submittedName>
</protein>
<feature type="transmembrane region" description="Helical" evidence="5">
    <location>
        <begin position="87"/>
        <end position="110"/>
    </location>
</feature>
<accession>A0A931J656</accession>
<feature type="transmembrane region" description="Helical" evidence="5">
    <location>
        <begin position="390"/>
        <end position="412"/>
    </location>
</feature>
<evidence type="ECO:0000313" key="8">
    <source>
        <dbReference type="Proteomes" id="UP000613266"/>
    </source>
</evidence>
<dbReference type="GO" id="GO:0016020">
    <property type="term" value="C:membrane"/>
    <property type="evidence" value="ECO:0007669"/>
    <property type="project" value="UniProtKB-SubCell"/>
</dbReference>
<feature type="transmembrane region" description="Helical" evidence="5">
    <location>
        <begin position="256"/>
        <end position="276"/>
    </location>
</feature>
<dbReference type="SUPFAM" id="SSF52091">
    <property type="entry name" value="SpoIIaa-like"/>
    <property type="match status" value="1"/>
</dbReference>
<organism evidence="7 8">
    <name type="scientific">Inhella proteolytica</name>
    <dbReference type="NCBI Taxonomy" id="2795029"/>
    <lineage>
        <taxon>Bacteria</taxon>
        <taxon>Pseudomonadati</taxon>
        <taxon>Pseudomonadota</taxon>
        <taxon>Betaproteobacteria</taxon>
        <taxon>Burkholderiales</taxon>
        <taxon>Sphaerotilaceae</taxon>
        <taxon>Inhella</taxon>
    </lineage>
</organism>
<feature type="transmembrane region" description="Helical" evidence="5">
    <location>
        <begin position="288"/>
        <end position="307"/>
    </location>
</feature>
<feature type="transmembrane region" description="Helical" evidence="5">
    <location>
        <begin position="327"/>
        <end position="345"/>
    </location>
</feature>
<feature type="transmembrane region" description="Helical" evidence="5">
    <location>
        <begin position="196"/>
        <end position="215"/>
    </location>
</feature>
<dbReference type="GO" id="GO:0055085">
    <property type="term" value="P:transmembrane transport"/>
    <property type="evidence" value="ECO:0007669"/>
    <property type="project" value="InterPro"/>
</dbReference>
<keyword evidence="3 5" id="KW-1133">Transmembrane helix</keyword>
<dbReference type="Gene3D" id="3.30.750.24">
    <property type="entry name" value="STAS domain"/>
    <property type="match status" value="1"/>
</dbReference>
<dbReference type="Pfam" id="PF00916">
    <property type="entry name" value="Sulfate_transp"/>
    <property type="match status" value="1"/>
</dbReference>
<sequence length="563" mass="58718">MKGLDLGRPTLDDALAGLLVSALLLPQSLAYALLAGLPPLAGVMASLLPLLAYALIGSSTTLAVGPVAVLALMIGEAVGRLGPAHGVGPMTVALVLAAEVGLLLLLTALLRLDALGALLSSPVMQGFVSGSALAIAYGQLVPLLGLQWAPSSPWPQLDALTAGFGLAALLLLVLARQFGAGALRALGLAPARAQMLARMVPLLLVGLAIAAVAWLQGRGQAGALPLAGRIALDEVHGPASLAAAPLALWRAALPTALMVALVGYVSSLGVAQGLGARRQERVLPRRELLGLAAANGVAALSGGMPIAGSFSRSGLVAEAGARTRWTGIFMALAFAFWISLGARWLALLPQAVLAATIIVAVLPMAEWQPLRRAWRYSRAEGLLMGGVTLAVPLLGVEMALGLGVLGSVALLLQRTARPHWAEVGRIPGTELFRNTKRFAVELLPGVLAIRIDEGLRFTNAHWVRDLLCEEAAGRPQLRHLVLMMSGVNEIDLSGLEALQQLALELRSQGRQLHLSELKGPVADRLYAAGLEDWLPGRVFRTQMDAWHALMAAPGEPASHWVSP</sequence>
<dbReference type="CDD" id="cd07042">
    <property type="entry name" value="STAS_SulP_like_sulfate_transporter"/>
    <property type="match status" value="1"/>
</dbReference>
<dbReference type="InterPro" id="IPR036513">
    <property type="entry name" value="STAS_dom_sf"/>
</dbReference>
<comment type="subcellular location">
    <subcellularLocation>
        <location evidence="1">Membrane</location>
        <topology evidence="1">Multi-pass membrane protein</topology>
    </subcellularLocation>
</comment>
<evidence type="ECO:0000313" key="7">
    <source>
        <dbReference type="EMBL" id="MBH9576885.1"/>
    </source>
</evidence>
<dbReference type="Pfam" id="PF01740">
    <property type="entry name" value="STAS"/>
    <property type="match status" value="1"/>
</dbReference>
<keyword evidence="8" id="KW-1185">Reference proteome</keyword>
<feature type="transmembrane region" description="Helical" evidence="5">
    <location>
        <begin position="117"/>
        <end position="137"/>
    </location>
</feature>